<gene>
    <name evidence="3" type="ORF">Ctob_009603</name>
</gene>
<name>A0A0M0JRE8_9EUKA</name>
<feature type="region of interest" description="Disordered" evidence="2">
    <location>
        <begin position="356"/>
        <end position="376"/>
    </location>
</feature>
<keyword evidence="1" id="KW-0175">Coiled coil</keyword>
<reference evidence="4" key="1">
    <citation type="journal article" date="2015" name="PLoS Genet.">
        <title>Genome Sequence and Transcriptome Analyses of Chrysochromulina tobin: Metabolic Tools for Enhanced Algal Fitness in the Prominent Order Prymnesiales (Haptophyceae).</title>
        <authorList>
            <person name="Hovde B.T."/>
            <person name="Deodato C.R."/>
            <person name="Hunsperger H.M."/>
            <person name="Ryken S.A."/>
            <person name="Yost W."/>
            <person name="Jha R.K."/>
            <person name="Patterson J."/>
            <person name="Monnat R.J. Jr."/>
            <person name="Barlow S.B."/>
            <person name="Starkenburg S.R."/>
            <person name="Cattolico R.A."/>
        </authorList>
    </citation>
    <scope>NUCLEOTIDE SEQUENCE</scope>
    <source>
        <strain evidence="4">CCMP291</strain>
    </source>
</reference>
<comment type="caution">
    <text evidence="3">The sequence shown here is derived from an EMBL/GenBank/DDBJ whole genome shotgun (WGS) entry which is preliminary data.</text>
</comment>
<evidence type="ECO:0000256" key="2">
    <source>
        <dbReference type="SAM" id="MobiDB-lite"/>
    </source>
</evidence>
<dbReference type="EMBL" id="JWZX01002508">
    <property type="protein sequence ID" value="KOO28828.1"/>
    <property type="molecule type" value="Genomic_DNA"/>
</dbReference>
<evidence type="ECO:0000256" key="1">
    <source>
        <dbReference type="SAM" id="Coils"/>
    </source>
</evidence>
<protein>
    <submittedName>
        <fullName evidence="3">Uncharacterized protein</fullName>
    </submittedName>
</protein>
<evidence type="ECO:0000313" key="3">
    <source>
        <dbReference type="EMBL" id="KOO28828.1"/>
    </source>
</evidence>
<sequence>MHFATIEQREVMLQLQQEVDDAFNVSQKKKSKLQAWMVESEVRDVCQHRYVLEAARACQRNEEAAALAVDAARLELQSTLRVYDLQTAIKEERQKLIYMRQQEDKEILRQKKASARRLSAIKSNAQSNEEAQLALERNAAERQKAIQAGIARRKAVQKEADERAAKRLAEWHEQQLSEHHVAAMARTSREETRQLDSARDLARRKAMVAEAAEAILRRVTVDLERLQKRAELIHEQITEEKEQEVEASKTLLSIGAIERMSGDEIRDELVSRNVLKSGQYGMRRQDMIRALLDAVAADEARAAAERAAKAKEKKPPPPEMAEAMQVAERRHAIALKHYDVAKEAAAGAARAFVTAKRRQHEAPAAAASASPPVTKG</sequence>
<feature type="compositionally biased region" description="Low complexity" evidence="2">
    <location>
        <begin position="362"/>
        <end position="376"/>
    </location>
</feature>
<organism evidence="3 4">
    <name type="scientific">Chrysochromulina tobinii</name>
    <dbReference type="NCBI Taxonomy" id="1460289"/>
    <lineage>
        <taxon>Eukaryota</taxon>
        <taxon>Haptista</taxon>
        <taxon>Haptophyta</taxon>
        <taxon>Prymnesiophyceae</taxon>
        <taxon>Prymnesiales</taxon>
        <taxon>Chrysochromulinaceae</taxon>
        <taxon>Chrysochromulina</taxon>
    </lineage>
</organism>
<feature type="coiled-coil region" evidence="1">
    <location>
        <begin position="209"/>
        <end position="243"/>
    </location>
</feature>
<accession>A0A0M0JRE8</accession>
<evidence type="ECO:0000313" key="4">
    <source>
        <dbReference type="Proteomes" id="UP000037460"/>
    </source>
</evidence>
<keyword evidence="4" id="KW-1185">Reference proteome</keyword>
<dbReference type="Proteomes" id="UP000037460">
    <property type="component" value="Unassembled WGS sequence"/>
</dbReference>
<proteinExistence type="predicted"/>
<dbReference type="AlphaFoldDB" id="A0A0M0JRE8"/>